<evidence type="ECO:0000256" key="1">
    <source>
        <dbReference type="SAM" id="Phobius"/>
    </source>
</evidence>
<evidence type="ECO:0000313" key="3">
    <source>
        <dbReference type="Proteomes" id="UP000240971"/>
    </source>
</evidence>
<keyword evidence="2" id="KW-0645">Protease</keyword>
<dbReference type="GO" id="GO:0008233">
    <property type="term" value="F:peptidase activity"/>
    <property type="evidence" value="ECO:0007669"/>
    <property type="project" value="UniProtKB-KW"/>
</dbReference>
<dbReference type="GO" id="GO:0006508">
    <property type="term" value="P:proteolysis"/>
    <property type="evidence" value="ECO:0007669"/>
    <property type="project" value="UniProtKB-KW"/>
</dbReference>
<organism evidence="2 3">
    <name type="scientific">Chitinophaga niastensis</name>
    <dbReference type="NCBI Taxonomy" id="536980"/>
    <lineage>
        <taxon>Bacteria</taxon>
        <taxon>Pseudomonadati</taxon>
        <taxon>Bacteroidota</taxon>
        <taxon>Chitinophagia</taxon>
        <taxon>Chitinophagales</taxon>
        <taxon>Chitinophagaceae</taxon>
        <taxon>Chitinophaga</taxon>
    </lineage>
</organism>
<keyword evidence="1" id="KW-1133">Transmembrane helix</keyword>
<evidence type="ECO:0000313" key="2">
    <source>
        <dbReference type="EMBL" id="PSL45432.1"/>
    </source>
</evidence>
<comment type="caution">
    <text evidence="2">The sequence shown here is derived from an EMBL/GenBank/DDBJ whole genome shotgun (WGS) entry which is preliminary data.</text>
</comment>
<dbReference type="Proteomes" id="UP000240971">
    <property type="component" value="Unassembled WGS sequence"/>
</dbReference>
<keyword evidence="1" id="KW-0812">Transmembrane</keyword>
<accession>A0A2P8HGT3</accession>
<dbReference type="Pfam" id="PF25594">
    <property type="entry name" value="GldB_lipo"/>
    <property type="match status" value="1"/>
</dbReference>
<protein>
    <submittedName>
        <fullName evidence="2">Putative Zn-dependent protease DUF2268</fullName>
    </submittedName>
</protein>
<dbReference type="OrthoDB" id="6402335at2"/>
<dbReference type="EMBL" id="PYAW01000004">
    <property type="protein sequence ID" value="PSL45432.1"/>
    <property type="molecule type" value="Genomic_DNA"/>
</dbReference>
<proteinExistence type="predicted"/>
<name>A0A2P8HGT3_CHINA</name>
<dbReference type="AlphaFoldDB" id="A0A2P8HGT3"/>
<sequence length="324" mass="37288">MRRNTGFLHKNIPVYFIAFIYFLTSSYVVNGQNAPNVLTTDIDNFWIAFDSIQTIKEKDKQIELMKSLYTDKGTYGLKKFMELRKFDATKLVESINKYPKFWGSIRGNTLKIKPKIPAIETYIKEFNILYPDFRAAKIVFTISAIRAAGTTKDSLVLIGSEIAMGNKNTDVSEFPDKRLENFFKSQSSDNIIPIVIHEYVHTQQKADGKILLGQAIFEGACDFIAELVLKEPLTHSYLKYGRKHEKKLKQQFKKEMLGEDYSNWLYNGAGSKTMGDLGYFMGYAICRSYYRHADNKSRAIKDIIGLNYSDQPAIMQFLAESKYY</sequence>
<dbReference type="InterPro" id="IPR019853">
    <property type="entry name" value="GldB-like"/>
</dbReference>
<keyword evidence="1" id="KW-0472">Membrane</keyword>
<feature type="transmembrane region" description="Helical" evidence="1">
    <location>
        <begin position="12"/>
        <end position="29"/>
    </location>
</feature>
<keyword evidence="3" id="KW-1185">Reference proteome</keyword>
<dbReference type="RefSeq" id="WP_106529766.1">
    <property type="nucleotide sequence ID" value="NZ_PYAW01000004.1"/>
</dbReference>
<keyword evidence="2" id="KW-0378">Hydrolase</keyword>
<gene>
    <name evidence="2" type="ORF">CLV51_104134</name>
</gene>
<reference evidence="2 3" key="1">
    <citation type="submission" date="2018-03" db="EMBL/GenBank/DDBJ databases">
        <title>Genomic Encyclopedia of Archaeal and Bacterial Type Strains, Phase II (KMG-II): from individual species to whole genera.</title>
        <authorList>
            <person name="Goeker M."/>
        </authorList>
    </citation>
    <scope>NUCLEOTIDE SEQUENCE [LARGE SCALE GENOMIC DNA]</scope>
    <source>
        <strain evidence="2 3">DSM 24859</strain>
    </source>
</reference>